<evidence type="ECO:0000259" key="8">
    <source>
        <dbReference type="SMART" id="SM00738"/>
    </source>
</evidence>
<keyword evidence="2 5" id="KW-0889">Transcription antitermination</keyword>
<dbReference type="Proteomes" id="UP000011705">
    <property type="component" value="Chromosome"/>
</dbReference>
<evidence type="ECO:0000256" key="1">
    <source>
        <dbReference type="ARBA" id="ARBA00022472"/>
    </source>
</evidence>
<dbReference type="GO" id="GO:0006353">
    <property type="term" value="P:DNA-templated transcription termination"/>
    <property type="evidence" value="ECO:0007669"/>
    <property type="project" value="UniProtKB-UniRule"/>
</dbReference>
<dbReference type="Gene3D" id="3.30.70.940">
    <property type="entry name" value="NusG, N-terminal domain"/>
    <property type="match status" value="1"/>
</dbReference>
<dbReference type="CDD" id="cd06091">
    <property type="entry name" value="KOW_NusG"/>
    <property type="match status" value="1"/>
</dbReference>
<dbReference type="InterPro" id="IPR006645">
    <property type="entry name" value="NGN-like_dom"/>
</dbReference>
<dbReference type="Gene3D" id="2.30.30.30">
    <property type="match status" value="1"/>
</dbReference>
<dbReference type="CDD" id="cd09891">
    <property type="entry name" value="NGN_Bact_1"/>
    <property type="match status" value="1"/>
</dbReference>
<evidence type="ECO:0000313" key="10">
    <source>
        <dbReference type="EMBL" id="EMB33739.1"/>
    </source>
</evidence>
<dbReference type="GeneID" id="2739851"/>
<sequence length="185" mass="20754">MAKAWYILHTYSGYENKIERTIRTLIEKGIISADFVTDIKIPEELVIENKGGKKRNVKRKFLPGYMLVEMNLPDLGWKSVCSEIRKIQGVTGFLGTAGNEKPQPISPDEAKEILQKTGEIKGDKNIRVIQNFSEGQHVKIIEGAFASFTGVIDEVMADKNKLRVMVAIFGRTTPVEVEMSQAEII</sequence>
<dbReference type="PANTHER" id="PTHR30265">
    <property type="entry name" value="RHO-INTERACTING TRANSCRIPTION TERMINATION FACTOR NUSG"/>
    <property type="match status" value="1"/>
</dbReference>
<dbReference type="SUPFAM" id="SSF50104">
    <property type="entry name" value="Translation proteins SH3-like domain"/>
    <property type="match status" value="1"/>
</dbReference>
<protein>
    <recommendedName>
        <fullName evidence="5 6">Transcription termination/antitermination protein NusG</fullName>
    </recommendedName>
</protein>
<comment type="caution">
    <text evidence="10">The sequence shown here is derived from an EMBL/GenBank/DDBJ whole genome shotgun (WGS) entry which is preliminary data.</text>
</comment>
<feature type="domain" description="NusG-like N-terminal" evidence="8">
    <location>
        <begin position="2"/>
        <end position="117"/>
    </location>
</feature>
<dbReference type="GO" id="GO:0006354">
    <property type="term" value="P:DNA-templated transcription elongation"/>
    <property type="evidence" value="ECO:0007669"/>
    <property type="project" value="UniProtKB-UniRule"/>
</dbReference>
<proteinExistence type="inferred from homology"/>
<dbReference type="GO" id="GO:0031564">
    <property type="term" value="P:transcription antitermination"/>
    <property type="evidence" value="ECO:0007669"/>
    <property type="project" value="UniProtKB-UniRule"/>
</dbReference>
<keyword evidence="3 5" id="KW-0805">Transcription regulation</keyword>
<dbReference type="HOGENOM" id="CLU_067287_1_1_12"/>
<dbReference type="InterPro" id="IPR036735">
    <property type="entry name" value="NGN_dom_sf"/>
</dbReference>
<dbReference type="Pfam" id="PF00467">
    <property type="entry name" value="KOW"/>
    <property type="match status" value="1"/>
</dbReference>
<organism evidence="10">
    <name type="scientific">Treponema denticola H-22</name>
    <dbReference type="NCBI Taxonomy" id="999432"/>
    <lineage>
        <taxon>Bacteria</taxon>
        <taxon>Pseudomonadati</taxon>
        <taxon>Spirochaetota</taxon>
        <taxon>Spirochaetia</taxon>
        <taxon>Spirochaetales</taxon>
        <taxon>Treponemataceae</taxon>
        <taxon>Treponema</taxon>
    </lineage>
</organism>
<dbReference type="InterPro" id="IPR047050">
    <property type="entry name" value="NGN"/>
</dbReference>
<comment type="similarity">
    <text evidence="5 7">Belongs to the NusG family.</text>
</comment>
<reference evidence="10" key="1">
    <citation type="submission" date="2012-01" db="EMBL/GenBank/DDBJ databases">
        <title>The Genome Sequence of Treponema denticola H-22.</title>
        <authorList>
            <consortium name="The Broad Institute Genome Sequencing Platform"/>
            <person name="Earl A."/>
            <person name="Ward D."/>
            <person name="Feldgarden M."/>
            <person name="Gevers D."/>
            <person name="Blanton J.M."/>
            <person name="Fenno C.J."/>
            <person name="Baranova O.V."/>
            <person name="Mathney J."/>
            <person name="Dewhirst F.E."/>
            <person name="Izard J."/>
            <person name="Young S.K."/>
            <person name="Zeng Q."/>
            <person name="Gargeya S."/>
            <person name="Fitzgerald M."/>
            <person name="Haas B."/>
            <person name="Abouelleil A."/>
            <person name="Alvarado L."/>
            <person name="Arachchi H.M."/>
            <person name="Berlin A."/>
            <person name="Chapman S.B."/>
            <person name="Gearin G."/>
            <person name="Goldberg J."/>
            <person name="Griggs A."/>
            <person name="Gujja S."/>
            <person name="Hansen M."/>
            <person name="Heiman D."/>
            <person name="Howarth C."/>
            <person name="Larimer J."/>
            <person name="Lui A."/>
            <person name="MacDonald P.J.P."/>
            <person name="McCowen C."/>
            <person name="Montmayeur A."/>
            <person name="Murphy C."/>
            <person name="Neiman D."/>
            <person name="Pearson M."/>
            <person name="Priest M."/>
            <person name="Roberts A."/>
            <person name="Saif S."/>
            <person name="Shea T."/>
            <person name="Sisk P."/>
            <person name="Stolte C."/>
            <person name="Sykes S."/>
            <person name="Wortman J."/>
            <person name="Nusbaum C."/>
            <person name="Birren B."/>
        </authorList>
    </citation>
    <scope>NUCLEOTIDE SEQUENCE [LARGE SCALE GENOMIC DNA]</scope>
    <source>
        <strain evidence="10">H-22</strain>
    </source>
</reference>
<dbReference type="InterPro" id="IPR008991">
    <property type="entry name" value="Translation_prot_SH3-like_sf"/>
</dbReference>
<dbReference type="InterPro" id="IPR043425">
    <property type="entry name" value="NusG-like"/>
</dbReference>
<name>A0A0E2EHQ5_TREDN</name>
<dbReference type="PRINTS" id="PR00338">
    <property type="entry name" value="NUSGTNSCPFCT"/>
</dbReference>
<dbReference type="NCBIfam" id="TIGR00922">
    <property type="entry name" value="nusG"/>
    <property type="match status" value="1"/>
</dbReference>
<dbReference type="SMART" id="SM00738">
    <property type="entry name" value="NGN"/>
    <property type="match status" value="1"/>
</dbReference>
<accession>A0A0E2EHQ5</accession>
<comment type="function">
    <text evidence="5 7">Participates in transcription elongation, termination and antitermination.</text>
</comment>
<dbReference type="InterPro" id="IPR005824">
    <property type="entry name" value="KOW"/>
</dbReference>
<dbReference type="InterPro" id="IPR015869">
    <property type="entry name" value="Transcrpt_antiterm_NusG_bac_CS"/>
</dbReference>
<dbReference type="SUPFAM" id="SSF82679">
    <property type="entry name" value="N-utilization substance G protein NusG, N-terminal domain"/>
    <property type="match status" value="1"/>
</dbReference>
<gene>
    <name evidence="5" type="primary">nusG</name>
    <name evidence="10" type="ORF">HMPREF9726_01119</name>
</gene>
<dbReference type="RefSeq" id="WP_002667597.1">
    <property type="nucleotide sequence ID" value="NZ_CM001795.1"/>
</dbReference>
<evidence type="ECO:0000256" key="2">
    <source>
        <dbReference type="ARBA" id="ARBA00022814"/>
    </source>
</evidence>
<dbReference type="InterPro" id="IPR014722">
    <property type="entry name" value="Rib_uL2_dom2"/>
</dbReference>
<evidence type="ECO:0000256" key="6">
    <source>
        <dbReference type="NCBIfam" id="TIGR00922"/>
    </source>
</evidence>
<dbReference type="SMART" id="SM00739">
    <property type="entry name" value="KOW"/>
    <property type="match status" value="1"/>
</dbReference>
<keyword evidence="1 5" id="KW-0806">Transcription termination</keyword>
<dbReference type="EMBL" id="AGDV01000010">
    <property type="protein sequence ID" value="EMB33739.1"/>
    <property type="molecule type" value="Genomic_DNA"/>
</dbReference>
<dbReference type="PATRIC" id="fig|999432.5.peg.1165"/>
<evidence type="ECO:0000259" key="9">
    <source>
        <dbReference type="SMART" id="SM00739"/>
    </source>
</evidence>
<dbReference type="HAMAP" id="MF_00948">
    <property type="entry name" value="NusG"/>
    <property type="match status" value="1"/>
</dbReference>
<feature type="domain" description="KOW" evidence="9">
    <location>
        <begin position="131"/>
        <end position="158"/>
    </location>
</feature>
<keyword evidence="4 5" id="KW-0804">Transcription</keyword>
<evidence type="ECO:0000256" key="5">
    <source>
        <dbReference type="HAMAP-Rule" id="MF_00948"/>
    </source>
</evidence>
<evidence type="ECO:0000256" key="7">
    <source>
        <dbReference type="RuleBase" id="RU000538"/>
    </source>
</evidence>
<evidence type="ECO:0000256" key="4">
    <source>
        <dbReference type="ARBA" id="ARBA00023163"/>
    </source>
</evidence>
<evidence type="ECO:0000256" key="3">
    <source>
        <dbReference type="ARBA" id="ARBA00023015"/>
    </source>
</evidence>
<dbReference type="GO" id="GO:0032784">
    <property type="term" value="P:regulation of DNA-templated transcription elongation"/>
    <property type="evidence" value="ECO:0007669"/>
    <property type="project" value="InterPro"/>
</dbReference>
<dbReference type="PROSITE" id="PS01014">
    <property type="entry name" value="NUSG"/>
    <property type="match status" value="1"/>
</dbReference>
<dbReference type="GO" id="GO:0005829">
    <property type="term" value="C:cytosol"/>
    <property type="evidence" value="ECO:0007669"/>
    <property type="project" value="TreeGrafter"/>
</dbReference>
<dbReference type="AlphaFoldDB" id="A0A0E2EHQ5"/>
<dbReference type="PANTHER" id="PTHR30265:SF2">
    <property type="entry name" value="TRANSCRIPTION TERMINATION_ANTITERMINATION PROTEIN NUSG"/>
    <property type="match status" value="1"/>
</dbReference>
<dbReference type="Pfam" id="PF02357">
    <property type="entry name" value="NusG"/>
    <property type="match status" value="1"/>
</dbReference>
<dbReference type="InterPro" id="IPR001062">
    <property type="entry name" value="Transcrpt_antiterm_NusG"/>
</dbReference>